<dbReference type="InterPro" id="IPR002885">
    <property type="entry name" value="PPR_rpt"/>
</dbReference>
<feature type="repeat" description="PPR" evidence="3">
    <location>
        <begin position="154"/>
        <end position="188"/>
    </location>
</feature>
<dbReference type="Gene3D" id="1.25.40.10">
    <property type="entry name" value="Tetratricopeptide repeat domain"/>
    <property type="match status" value="3"/>
</dbReference>
<comment type="similarity">
    <text evidence="1">Belongs to the PPR family. P subfamily.</text>
</comment>
<dbReference type="EMBL" id="JACGWL010000958">
    <property type="protein sequence ID" value="KAK4381090.1"/>
    <property type="molecule type" value="Genomic_DNA"/>
</dbReference>
<protein>
    <submittedName>
        <fullName evidence="4">Pentatricopeptide repeat-containing protein</fullName>
    </submittedName>
</protein>
<feature type="repeat" description="PPR" evidence="3">
    <location>
        <begin position="6"/>
        <end position="40"/>
    </location>
</feature>
<name>A0AAE1T3D4_9LAMI</name>
<evidence type="ECO:0000256" key="2">
    <source>
        <dbReference type="ARBA" id="ARBA00022737"/>
    </source>
</evidence>
<evidence type="ECO:0000313" key="5">
    <source>
        <dbReference type="Proteomes" id="UP001289374"/>
    </source>
</evidence>
<sequence>MGITPDVWSYNTLMHCFFKLGKPDEAYRIFHDILLKNSSPCQSTFNILISGLCKNGYTGNALSLFRNLQRHGYIPEIMTYNILINSLCKSGRWKDVMRLFEELRESGHDPNAITYTTVMKCCFRCKHFREGLEAGGKMPIICIAHMIKIGYELDMASYNTLINWHCKEGKLENAYSLLNLAEERGLDCDKYTHTILIDGLCKAGNIDAAQRHLNHMKMLGFNCVVAFNCFIDGLCKVGHLDYALKIFHSMDVKDSFTYSSLVHNLCKARRYRLAAELLLSCIKAGMKVLKSDQNAVIKGLTFTGSKRDVEKFKLKIRIAKLLHY</sequence>
<evidence type="ECO:0000256" key="3">
    <source>
        <dbReference type="PROSITE-ProRule" id="PRU00708"/>
    </source>
</evidence>
<dbReference type="AlphaFoldDB" id="A0AAE1T3D4"/>
<feature type="repeat" description="PPR" evidence="3">
    <location>
        <begin position="76"/>
        <end position="110"/>
    </location>
</feature>
<evidence type="ECO:0000313" key="4">
    <source>
        <dbReference type="EMBL" id="KAK4381090.1"/>
    </source>
</evidence>
<evidence type="ECO:0000256" key="1">
    <source>
        <dbReference type="ARBA" id="ARBA00007626"/>
    </source>
</evidence>
<keyword evidence="5" id="KW-1185">Reference proteome</keyword>
<proteinExistence type="inferred from homology"/>
<dbReference type="NCBIfam" id="TIGR00756">
    <property type="entry name" value="PPR"/>
    <property type="match status" value="6"/>
</dbReference>
<feature type="repeat" description="PPR" evidence="3">
    <location>
        <begin position="41"/>
        <end position="75"/>
    </location>
</feature>
<dbReference type="InterPro" id="IPR011990">
    <property type="entry name" value="TPR-like_helical_dom_sf"/>
</dbReference>
<feature type="repeat" description="PPR" evidence="3">
    <location>
        <begin position="254"/>
        <end position="288"/>
    </location>
</feature>
<accession>A0AAE1T3D4</accession>
<dbReference type="InterPro" id="IPR050872">
    <property type="entry name" value="PPR_P_subfamily"/>
</dbReference>
<dbReference type="PROSITE" id="PS51375">
    <property type="entry name" value="PPR"/>
    <property type="match status" value="6"/>
</dbReference>
<keyword evidence="2" id="KW-0677">Repeat</keyword>
<gene>
    <name evidence="4" type="ORF">Sango_3001700</name>
</gene>
<feature type="repeat" description="PPR" evidence="3">
    <location>
        <begin position="189"/>
        <end position="223"/>
    </location>
</feature>
<dbReference type="PANTHER" id="PTHR46128:SF307">
    <property type="entry name" value="PENTACOTRIPEPTIDE-REPEAT REGION OF PRORP DOMAIN-CONTAINING PROTEIN"/>
    <property type="match status" value="1"/>
</dbReference>
<reference evidence="4" key="1">
    <citation type="submission" date="2020-06" db="EMBL/GenBank/DDBJ databases">
        <authorList>
            <person name="Li T."/>
            <person name="Hu X."/>
            <person name="Zhang T."/>
            <person name="Song X."/>
            <person name="Zhang H."/>
            <person name="Dai N."/>
            <person name="Sheng W."/>
            <person name="Hou X."/>
            <person name="Wei L."/>
        </authorList>
    </citation>
    <scope>NUCLEOTIDE SEQUENCE</scope>
    <source>
        <strain evidence="4">K16</strain>
        <tissue evidence="4">Leaf</tissue>
    </source>
</reference>
<dbReference type="Proteomes" id="UP001289374">
    <property type="component" value="Unassembled WGS sequence"/>
</dbReference>
<reference evidence="4" key="2">
    <citation type="journal article" date="2024" name="Plant">
        <title>Genomic evolution and insights into agronomic trait innovations of Sesamum species.</title>
        <authorList>
            <person name="Miao H."/>
            <person name="Wang L."/>
            <person name="Qu L."/>
            <person name="Liu H."/>
            <person name="Sun Y."/>
            <person name="Le M."/>
            <person name="Wang Q."/>
            <person name="Wei S."/>
            <person name="Zheng Y."/>
            <person name="Lin W."/>
            <person name="Duan Y."/>
            <person name="Cao H."/>
            <person name="Xiong S."/>
            <person name="Wang X."/>
            <person name="Wei L."/>
            <person name="Li C."/>
            <person name="Ma Q."/>
            <person name="Ju M."/>
            <person name="Zhao R."/>
            <person name="Li G."/>
            <person name="Mu C."/>
            <person name="Tian Q."/>
            <person name="Mei H."/>
            <person name="Zhang T."/>
            <person name="Gao T."/>
            <person name="Zhang H."/>
        </authorList>
    </citation>
    <scope>NUCLEOTIDE SEQUENCE</scope>
    <source>
        <strain evidence="4">K16</strain>
    </source>
</reference>
<dbReference type="SUPFAM" id="SSF81901">
    <property type="entry name" value="HCP-like"/>
    <property type="match status" value="1"/>
</dbReference>
<comment type="caution">
    <text evidence="4">The sequence shown here is derived from an EMBL/GenBank/DDBJ whole genome shotgun (WGS) entry which is preliminary data.</text>
</comment>
<dbReference type="Pfam" id="PF13041">
    <property type="entry name" value="PPR_2"/>
    <property type="match status" value="4"/>
</dbReference>
<dbReference type="PANTHER" id="PTHR46128">
    <property type="entry name" value="MITOCHONDRIAL GROUP I INTRON SPLICING FACTOR CCM1"/>
    <property type="match status" value="1"/>
</dbReference>
<organism evidence="4 5">
    <name type="scientific">Sesamum angolense</name>
    <dbReference type="NCBI Taxonomy" id="2727404"/>
    <lineage>
        <taxon>Eukaryota</taxon>
        <taxon>Viridiplantae</taxon>
        <taxon>Streptophyta</taxon>
        <taxon>Embryophyta</taxon>
        <taxon>Tracheophyta</taxon>
        <taxon>Spermatophyta</taxon>
        <taxon>Magnoliopsida</taxon>
        <taxon>eudicotyledons</taxon>
        <taxon>Gunneridae</taxon>
        <taxon>Pentapetalae</taxon>
        <taxon>asterids</taxon>
        <taxon>lamiids</taxon>
        <taxon>Lamiales</taxon>
        <taxon>Pedaliaceae</taxon>
        <taxon>Sesamum</taxon>
    </lineage>
</organism>